<reference evidence="9" key="1">
    <citation type="submission" date="2024-07" db="EMBL/GenBank/DDBJ databases">
        <title>Two chromosome-level genome assemblies of Korean endemic species Abeliophyllum distichum and Forsythia ovata (Oleaceae).</title>
        <authorList>
            <person name="Jang H."/>
        </authorList>
    </citation>
    <scope>NUCLEOTIDE SEQUENCE [LARGE SCALE GENOMIC DNA]</scope>
</reference>
<keyword evidence="5" id="KW-0539">Nucleus</keyword>
<evidence type="ECO:0000256" key="1">
    <source>
        <dbReference type="ARBA" id="ARBA00004123"/>
    </source>
</evidence>
<dbReference type="PANTHER" id="PTHR31391:SF157">
    <property type="entry name" value="B3 DOMAIN-CONTAINING PROTEIN REM16"/>
    <property type="match status" value="1"/>
</dbReference>
<sequence length="457" mass="52305">METASLKGKLNLYQKLICSGNLASLLYSLRVNEPLPELKNVLLFICSLHGHQRHNKQKTILQLRHLPSPTSRKYRQQICRKMRDDCVDCRHMDEDMYWSRSQTVQFCQILSGSFNQHLAIPKKFVKNVREKLAETVTLKGPSGNIWDVGVMSDGDTLILKQGWKAFAEDHFLEENDILIFKYNGNSKFDVLMFDERNFCEKEASYFLRKCTHRKNERGCGRKRNLPGRTEDEDTDKLFNGRTEDEDPNELSNESSDDDVSNESSDDDVDYCPVKKLRRPPTRANAEARRGNNKGKRRSSSGIGRFPFQLTSRRRAVTEEEKERALEKAKANAASLGNSFTIVMRPSHVYRRFFMTIPSKWARVHVHPKSQDVVLRVKENTWHVKYHSRGDGGGLSGGWKAFVIDNFIEEFDACSFHLASGTNDGIVLDVGIFRVVEEVIPPRLPPGTSRLGYGWGAD</sequence>
<dbReference type="EMBL" id="JBFOLK010000005">
    <property type="protein sequence ID" value="KAL2513196.1"/>
    <property type="molecule type" value="Genomic_DNA"/>
</dbReference>
<evidence type="ECO:0000313" key="9">
    <source>
        <dbReference type="Proteomes" id="UP001604336"/>
    </source>
</evidence>
<evidence type="ECO:0000313" key="8">
    <source>
        <dbReference type="EMBL" id="KAL2513196.1"/>
    </source>
</evidence>
<dbReference type="GO" id="GO:0003677">
    <property type="term" value="F:DNA binding"/>
    <property type="evidence" value="ECO:0007669"/>
    <property type="project" value="UniProtKB-KW"/>
</dbReference>
<dbReference type="AlphaFoldDB" id="A0ABD1TKD8"/>
<feature type="region of interest" description="Disordered" evidence="6">
    <location>
        <begin position="217"/>
        <end position="306"/>
    </location>
</feature>
<keyword evidence="4" id="KW-0804">Transcription</keyword>
<dbReference type="PANTHER" id="PTHR31391">
    <property type="entry name" value="B3 DOMAIN-CONTAINING PROTEIN OS11G0197600-RELATED"/>
    <property type="match status" value="1"/>
</dbReference>
<comment type="caution">
    <text evidence="8">The sequence shown here is derived from an EMBL/GenBank/DDBJ whole genome shotgun (WGS) entry which is preliminary data.</text>
</comment>
<keyword evidence="3" id="KW-0238">DNA-binding</keyword>
<evidence type="ECO:0000256" key="5">
    <source>
        <dbReference type="ARBA" id="ARBA00023242"/>
    </source>
</evidence>
<organism evidence="8 9">
    <name type="scientific">Abeliophyllum distichum</name>
    <dbReference type="NCBI Taxonomy" id="126358"/>
    <lineage>
        <taxon>Eukaryota</taxon>
        <taxon>Viridiplantae</taxon>
        <taxon>Streptophyta</taxon>
        <taxon>Embryophyta</taxon>
        <taxon>Tracheophyta</taxon>
        <taxon>Spermatophyta</taxon>
        <taxon>Magnoliopsida</taxon>
        <taxon>eudicotyledons</taxon>
        <taxon>Gunneridae</taxon>
        <taxon>Pentapetalae</taxon>
        <taxon>asterids</taxon>
        <taxon>lamiids</taxon>
        <taxon>Lamiales</taxon>
        <taxon>Oleaceae</taxon>
        <taxon>Forsythieae</taxon>
        <taxon>Abeliophyllum</taxon>
    </lineage>
</organism>
<protein>
    <submittedName>
        <fullName evidence="8">B3 domain-containing protein REM16</fullName>
    </submittedName>
</protein>
<dbReference type="InterPro" id="IPR015300">
    <property type="entry name" value="DNA-bd_pseudobarrel_sf"/>
</dbReference>
<dbReference type="SUPFAM" id="SSF101936">
    <property type="entry name" value="DNA-binding pseudobarrel domain"/>
    <property type="match status" value="2"/>
</dbReference>
<evidence type="ECO:0000256" key="4">
    <source>
        <dbReference type="ARBA" id="ARBA00023163"/>
    </source>
</evidence>
<feature type="compositionally biased region" description="Acidic residues" evidence="6">
    <location>
        <begin position="243"/>
        <end position="269"/>
    </location>
</feature>
<dbReference type="InterPro" id="IPR003340">
    <property type="entry name" value="B3_DNA-bd"/>
</dbReference>
<dbReference type="InterPro" id="IPR044837">
    <property type="entry name" value="REM16-like"/>
</dbReference>
<evidence type="ECO:0000256" key="3">
    <source>
        <dbReference type="ARBA" id="ARBA00023125"/>
    </source>
</evidence>
<keyword evidence="2" id="KW-0805">Transcription regulation</keyword>
<evidence type="ECO:0000256" key="6">
    <source>
        <dbReference type="SAM" id="MobiDB-lite"/>
    </source>
</evidence>
<dbReference type="GO" id="GO:0005634">
    <property type="term" value="C:nucleus"/>
    <property type="evidence" value="ECO:0007669"/>
    <property type="project" value="UniProtKB-SubCell"/>
</dbReference>
<keyword evidence="9" id="KW-1185">Reference proteome</keyword>
<dbReference type="CDD" id="cd10017">
    <property type="entry name" value="B3_DNA"/>
    <property type="match status" value="2"/>
</dbReference>
<dbReference type="Proteomes" id="UP001604336">
    <property type="component" value="Unassembled WGS sequence"/>
</dbReference>
<dbReference type="PROSITE" id="PS50863">
    <property type="entry name" value="B3"/>
    <property type="match status" value="2"/>
</dbReference>
<evidence type="ECO:0000259" key="7">
    <source>
        <dbReference type="PROSITE" id="PS50863"/>
    </source>
</evidence>
<dbReference type="Pfam" id="PF02362">
    <property type="entry name" value="B3"/>
    <property type="match status" value="2"/>
</dbReference>
<dbReference type="SMART" id="SM01019">
    <property type="entry name" value="B3"/>
    <property type="match status" value="2"/>
</dbReference>
<feature type="domain" description="TF-B3" evidence="7">
    <location>
        <begin position="103"/>
        <end position="196"/>
    </location>
</feature>
<name>A0ABD1TKD8_9LAMI</name>
<feature type="domain" description="TF-B3" evidence="7">
    <location>
        <begin position="339"/>
        <end position="435"/>
    </location>
</feature>
<dbReference type="Gene3D" id="2.40.330.10">
    <property type="entry name" value="DNA-binding pseudobarrel domain"/>
    <property type="match status" value="2"/>
</dbReference>
<accession>A0ABD1TKD8</accession>
<evidence type="ECO:0000256" key="2">
    <source>
        <dbReference type="ARBA" id="ARBA00023015"/>
    </source>
</evidence>
<gene>
    <name evidence="8" type="ORF">Adt_18796</name>
</gene>
<proteinExistence type="predicted"/>
<comment type="subcellular location">
    <subcellularLocation>
        <location evidence="1">Nucleus</location>
    </subcellularLocation>
</comment>